<evidence type="ECO:0000256" key="3">
    <source>
        <dbReference type="ARBA" id="ARBA00022443"/>
    </source>
</evidence>
<dbReference type="Pfam" id="PF00063">
    <property type="entry name" value="Myosin_head"/>
    <property type="match status" value="1"/>
</dbReference>
<dbReference type="FunFam" id="1.20.120.720:FF:000015">
    <property type="entry name" value="Myosin I"/>
    <property type="match status" value="1"/>
</dbReference>
<evidence type="ECO:0000256" key="6">
    <source>
        <dbReference type="ARBA" id="ARBA00022737"/>
    </source>
</evidence>
<evidence type="ECO:0000259" key="19">
    <source>
        <dbReference type="PROSITE" id="PS51456"/>
    </source>
</evidence>
<evidence type="ECO:0000256" key="17">
    <source>
        <dbReference type="SAM" id="MobiDB-lite"/>
    </source>
</evidence>
<dbReference type="GO" id="GO:0005524">
    <property type="term" value="F:ATP binding"/>
    <property type="evidence" value="ECO:0007669"/>
    <property type="project" value="UniProtKB-UniRule"/>
</dbReference>
<dbReference type="PROSITE" id="PS51757">
    <property type="entry name" value="TH1"/>
    <property type="match status" value="1"/>
</dbReference>
<dbReference type="GO" id="GO:0007015">
    <property type="term" value="P:actin filament organization"/>
    <property type="evidence" value="ECO:0007669"/>
    <property type="project" value="TreeGrafter"/>
</dbReference>
<keyword evidence="9 16" id="KW-0067">ATP-binding</keyword>
<keyword evidence="10 16" id="KW-0518">Myosin</keyword>
<keyword evidence="4" id="KW-0963">Cytoplasm</keyword>
<proteinExistence type="inferred from homology"/>
<comment type="similarity">
    <text evidence="2 16">Belongs to the TRAFAC class myosin-kinesin ATPase superfamily. Myosin family.</text>
</comment>
<feature type="binding site" evidence="16">
    <location>
        <begin position="405"/>
        <end position="412"/>
    </location>
    <ligand>
        <name>ATP</name>
        <dbReference type="ChEBI" id="CHEBI:30616"/>
    </ligand>
</feature>
<dbReference type="SUPFAM" id="SSF48371">
    <property type="entry name" value="ARM repeat"/>
    <property type="match status" value="1"/>
</dbReference>
<dbReference type="GO" id="GO:0000146">
    <property type="term" value="F:microfilament motor activity"/>
    <property type="evidence" value="ECO:0007669"/>
    <property type="project" value="TreeGrafter"/>
</dbReference>
<evidence type="ECO:0000256" key="4">
    <source>
        <dbReference type="ARBA" id="ARBA00022490"/>
    </source>
</evidence>
<feature type="region of interest" description="Actin-binding" evidence="16">
    <location>
        <begin position="864"/>
        <end position="886"/>
    </location>
</feature>
<feature type="compositionally biased region" description="Pro residues" evidence="17">
    <location>
        <begin position="1463"/>
        <end position="1499"/>
    </location>
</feature>
<dbReference type="InterPro" id="IPR001452">
    <property type="entry name" value="SH3_domain"/>
</dbReference>
<keyword evidence="6" id="KW-0677">Repeat</keyword>
<dbReference type="EMBL" id="ML769388">
    <property type="protein sequence ID" value="KAE9409085.1"/>
    <property type="molecule type" value="Genomic_DNA"/>
</dbReference>
<evidence type="ECO:0008006" key="23">
    <source>
        <dbReference type="Google" id="ProtNLM"/>
    </source>
</evidence>
<dbReference type="FunFam" id="1.20.5.4820:FF:000004">
    <property type="entry name" value="Myosin IE"/>
    <property type="match status" value="1"/>
</dbReference>
<dbReference type="GO" id="GO:0016459">
    <property type="term" value="C:myosin complex"/>
    <property type="evidence" value="ECO:0007669"/>
    <property type="project" value="UniProtKB-KW"/>
</dbReference>
<organism evidence="21 22">
    <name type="scientific">Gymnopus androsaceus JB14</name>
    <dbReference type="NCBI Taxonomy" id="1447944"/>
    <lineage>
        <taxon>Eukaryota</taxon>
        <taxon>Fungi</taxon>
        <taxon>Dikarya</taxon>
        <taxon>Basidiomycota</taxon>
        <taxon>Agaricomycotina</taxon>
        <taxon>Agaricomycetes</taxon>
        <taxon>Agaricomycetidae</taxon>
        <taxon>Agaricales</taxon>
        <taxon>Marasmiineae</taxon>
        <taxon>Omphalotaceae</taxon>
        <taxon>Gymnopus</taxon>
    </lineage>
</organism>
<evidence type="ECO:0000259" key="18">
    <source>
        <dbReference type="PROSITE" id="PS50002"/>
    </source>
</evidence>
<dbReference type="InterPro" id="IPR027417">
    <property type="entry name" value="P-loop_NTPase"/>
</dbReference>
<dbReference type="InterPro" id="IPR036072">
    <property type="entry name" value="MYSc_Myo1"/>
</dbReference>
<dbReference type="SUPFAM" id="SSF50044">
    <property type="entry name" value="SH3-domain"/>
    <property type="match status" value="1"/>
</dbReference>
<dbReference type="PANTHER" id="PTHR13140">
    <property type="entry name" value="MYOSIN"/>
    <property type="match status" value="1"/>
</dbReference>
<gene>
    <name evidence="21" type="ORF">BT96DRAFT_953531</name>
</gene>
<feature type="domain" description="SH3" evidence="18">
    <location>
        <begin position="1322"/>
        <end position="1381"/>
    </location>
</feature>
<keyword evidence="22" id="KW-1185">Reference proteome</keyword>
<feature type="region of interest" description="Disordered" evidence="17">
    <location>
        <begin position="1222"/>
        <end position="1322"/>
    </location>
</feature>
<keyword evidence="12 16" id="KW-0009">Actin-binding</keyword>
<dbReference type="GO" id="GO:0016787">
    <property type="term" value="F:hydrolase activity"/>
    <property type="evidence" value="ECO:0007669"/>
    <property type="project" value="UniProtKB-KW"/>
</dbReference>
<evidence type="ECO:0000256" key="10">
    <source>
        <dbReference type="ARBA" id="ARBA00023123"/>
    </source>
</evidence>
<dbReference type="Proteomes" id="UP000799118">
    <property type="component" value="Unassembled WGS sequence"/>
</dbReference>
<evidence type="ECO:0000256" key="5">
    <source>
        <dbReference type="ARBA" id="ARBA00022553"/>
    </source>
</evidence>
<dbReference type="Gene3D" id="1.20.120.720">
    <property type="entry name" value="Myosin VI head, motor domain, U50 subdomain"/>
    <property type="match status" value="1"/>
</dbReference>
<dbReference type="GO" id="GO:0051015">
    <property type="term" value="F:actin filament binding"/>
    <property type="evidence" value="ECO:0007669"/>
    <property type="project" value="TreeGrafter"/>
</dbReference>
<keyword evidence="3 15" id="KW-0728">SH3 domain</keyword>
<dbReference type="FunFam" id="1.10.10.820:FF:000001">
    <property type="entry name" value="Myosin heavy chain"/>
    <property type="match status" value="1"/>
</dbReference>
<accession>A0A6A4IKT9</accession>
<keyword evidence="13" id="KW-0206">Cytoskeleton</keyword>
<feature type="region of interest" description="Disordered" evidence="17">
    <location>
        <begin position="1431"/>
        <end position="1523"/>
    </location>
</feature>
<evidence type="ECO:0000313" key="22">
    <source>
        <dbReference type="Proteomes" id="UP000799118"/>
    </source>
</evidence>
<keyword evidence="8" id="KW-0378">Hydrolase</keyword>
<feature type="domain" description="Myosin motor" evidence="19">
    <location>
        <begin position="312"/>
        <end position="991"/>
    </location>
</feature>
<dbReference type="Gene3D" id="1.20.5.4820">
    <property type="match status" value="1"/>
</dbReference>
<dbReference type="Pfam" id="PF07653">
    <property type="entry name" value="SH3_2"/>
    <property type="match status" value="1"/>
</dbReference>
<dbReference type="FunFam" id="1.20.58.530:FF:000007">
    <property type="entry name" value="Myosin IE"/>
    <property type="match status" value="1"/>
</dbReference>
<dbReference type="PANTHER" id="PTHR13140:SF837">
    <property type="entry name" value="MYOSIN-3-RELATED"/>
    <property type="match status" value="1"/>
</dbReference>
<evidence type="ECO:0000256" key="14">
    <source>
        <dbReference type="ARBA" id="ARBA00025586"/>
    </source>
</evidence>
<dbReference type="GO" id="GO:0005886">
    <property type="term" value="C:plasma membrane"/>
    <property type="evidence" value="ECO:0007669"/>
    <property type="project" value="TreeGrafter"/>
</dbReference>
<keyword evidence="5" id="KW-0597">Phosphoprotein</keyword>
<evidence type="ECO:0000256" key="13">
    <source>
        <dbReference type="ARBA" id="ARBA00023212"/>
    </source>
</evidence>
<dbReference type="InterPro" id="IPR036961">
    <property type="entry name" value="Kinesin_motor_dom_sf"/>
</dbReference>
<evidence type="ECO:0000259" key="20">
    <source>
        <dbReference type="PROSITE" id="PS51757"/>
    </source>
</evidence>
<dbReference type="InterPro" id="IPR016024">
    <property type="entry name" value="ARM-type_fold"/>
</dbReference>
<dbReference type="Gene3D" id="2.30.30.40">
    <property type="entry name" value="SH3 Domains"/>
    <property type="match status" value="1"/>
</dbReference>
<dbReference type="PROSITE" id="PS50002">
    <property type="entry name" value="SH3"/>
    <property type="match status" value="1"/>
</dbReference>
<feature type="domain" description="TH1" evidence="20">
    <location>
        <begin position="1049"/>
        <end position="1230"/>
    </location>
</feature>
<dbReference type="Gene3D" id="1.20.58.530">
    <property type="match status" value="1"/>
</dbReference>
<dbReference type="SMART" id="SM00326">
    <property type="entry name" value="SH3"/>
    <property type="match status" value="1"/>
</dbReference>
<evidence type="ECO:0000256" key="2">
    <source>
        <dbReference type="ARBA" id="ARBA00008314"/>
    </source>
</evidence>
<dbReference type="InterPro" id="IPR036028">
    <property type="entry name" value="SH3-like_dom_sf"/>
</dbReference>
<dbReference type="SMART" id="SM00242">
    <property type="entry name" value="MYSc"/>
    <property type="match status" value="1"/>
</dbReference>
<dbReference type="SUPFAM" id="SSF52540">
    <property type="entry name" value="P-loop containing nucleoside triphosphate hydrolases"/>
    <property type="match status" value="1"/>
</dbReference>
<comment type="function">
    <text evidence="14">Type-I myosin implicated in the organization of the actin cytoskeleton. Required for proper actin cytoskeleton polarization. At the cell cortex, assembles in patch-like structures together with proteins from the actin-polymerizing machinery and promotes actin assembly. Functions as actin nucleation-promoting factor (NPF) for the Arp2/3 complex.</text>
</comment>
<evidence type="ECO:0000256" key="9">
    <source>
        <dbReference type="ARBA" id="ARBA00022840"/>
    </source>
</evidence>
<feature type="compositionally biased region" description="Low complexity" evidence="17">
    <location>
        <begin position="1447"/>
        <end position="1458"/>
    </location>
</feature>
<dbReference type="OrthoDB" id="6108017at2759"/>
<dbReference type="GO" id="GO:0051666">
    <property type="term" value="P:actin cortical patch localization"/>
    <property type="evidence" value="ECO:0007669"/>
    <property type="project" value="TreeGrafter"/>
</dbReference>
<feature type="compositionally biased region" description="Gly residues" evidence="17">
    <location>
        <begin position="1500"/>
        <end position="1513"/>
    </location>
</feature>
<evidence type="ECO:0000313" key="21">
    <source>
        <dbReference type="EMBL" id="KAE9409085.1"/>
    </source>
</evidence>
<dbReference type="InterPro" id="IPR010926">
    <property type="entry name" value="Myosin_TH1"/>
</dbReference>
<evidence type="ECO:0000256" key="11">
    <source>
        <dbReference type="ARBA" id="ARBA00023175"/>
    </source>
</evidence>
<dbReference type="InterPro" id="IPR001609">
    <property type="entry name" value="Myosin_head_motor_dom-like"/>
</dbReference>
<keyword evidence="7 16" id="KW-0547">Nucleotide-binding</keyword>
<keyword evidence="11 16" id="KW-0505">Motor protein</keyword>
<evidence type="ECO:0000256" key="8">
    <source>
        <dbReference type="ARBA" id="ARBA00022801"/>
    </source>
</evidence>
<feature type="compositionally biased region" description="Pro residues" evidence="17">
    <location>
        <begin position="1302"/>
        <end position="1320"/>
    </location>
</feature>
<evidence type="ECO:0000256" key="1">
    <source>
        <dbReference type="ARBA" id="ARBA00004134"/>
    </source>
</evidence>
<evidence type="ECO:0000256" key="7">
    <source>
        <dbReference type="ARBA" id="ARBA00022741"/>
    </source>
</evidence>
<dbReference type="Gene3D" id="3.40.850.10">
    <property type="entry name" value="Kinesin motor domain"/>
    <property type="match status" value="1"/>
</dbReference>
<dbReference type="GO" id="GO:0030479">
    <property type="term" value="C:actin cortical patch"/>
    <property type="evidence" value="ECO:0007669"/>
    <property type="project" value="UniProtKB-SubCell"/>
</dbReference>
<comment type="subcellular location">
    <subcellularLocation>
        <location evidence="1">Cytoplasm</location>
        <location evidence="1">Cytoskeleton</location>
        <location evidence="1">Actin patch</location>
    </subcellularLocation>
</comment>
<evidence type="ECO:0000256" key="15">
    <source>
        <dbReference type="PROSITE-ProRule" id="PRU00192"/>
    </source>
</evidence>
<reference evidence="21" key="1">
    <citation type="journal article" date="2019" name="Environ. Microbiol.">
        <title>Fungal ecological strategies reflected in gene transcription - a case study of two litter decomposers.</title>
        <authorList>
            <person name="Barbi F."/>
            <person name="Kohler A."/>
            <person name="Barry K."/>
            <person name="Baskaran P."/>
            <person name="Daum C."/>
            <person name="Fauchery L."/>
            <person name="Ihrmark K."/>
            <person name="Kuo A."/>
            <person name="LaButti K."/>
            <person name="Lipzen A."/>
            <person name="Morin E."/>
            <person name="Grigoriev I.V."/>
            <person name="Henrissat B."/>
            <person name="Lindahl B."/>
            <person name="Martin F."/>
        </authorList>
    </citation>
    <scope>NUCLEOTIDE SEQUENCE</scope>
    <source>
        <strain evidence="21">JB14</strain>
    </source>
</reference>
<dbReference type="GO" id="GO:0006897">
    <property type="term" value="P:endocytosis"/>
    <property type="evidence" value="ECO:0007669"/>
    <property type="project" value="TreeGrafter"/>
</dbReference>
<dbReference type="CDD" id="cd01378">
    <property type="entry name" value="MYSc_Myo1"/>
    <property type="match status" value="1"/>
</dbReference>
<sequence length="1539" mass="168185">MLALQACEYSFYVLVVGMLCNKNCVFALRDFATLIAKLAITSSPVAVFGPNEGALFDAIRPFYLLLRHSPAKQLQRFEALMALTNLASATPEVSSRVANTDGLLDHVELLLLDDHPMVQRASVELLCNLIAGSEKVFDRYSDADGAGKSKLRIILALSDVEDLQTRLAASGALATLTSAPSACKALLDIQHERHRVFPILTLLIDPSAAPADDQLDSECHPGLVHRGVVCACNLLLSAEAEMDRKMIRKEAEESGLVKALQNTVENNGMAQIAPSKKAGKKVIPTAKKAGGGGAKGKVAKADWKEGFKKKTIGVSDMTLLSTISNESINDNLSKRWKGGEIYTYIGQVLISVNPFRDLGIYTEEVLERYKGKNRLEVPPHVFAIAESAYYNMNAYHENQCVIISGESGAGKTEAAKRIMQYVAAVSGGQDSSIQEIKDMVLATNPLLESFGCAKTLRNNNSSRHGKYLEIMFNSHGEPVGAQITNYLLEKGRVVGQVENERDFHIFYQFTKAATDDQREMFGLQGPEAYAYTSVSNCLDVQDIDDSKDFKDTISAMQTIGLSDQEQSEIFRILATILWLGNVQFVEDDSGNSIVADGSVTDFVAYLMEVDSALVQKVLTLRVMETQRGGRRGSIYDVPLNPAQAASGKDALSKALYNNLFEWIVSRINVSMKPRTAHTQVIGILDIFGFEIFEDNSFEQLCINYVNEKLQQIFIELTLKTEQEEYVREQIKWTPIKYFNNKIVCDLIEERRPAGIFATLNDACATAHADPAAADNSFIQRSAGLASNPHFESRGAQFLVKHYAGDVMYNVSGMTDKNKDSLLKDLLDLIASSSNQFLQTLFPDRPDPNSKKRPPTAGDRIKASAGALVENLMKAQPSYIRTIKPNQNRSSSEYDEKAILHQIKYLGLQENIRVRRAGFAYRNTFEKMVERFYLLSHRTSYAGEYTWTGDAKSGCEAILKDTGIAKEEWQMGTTKAFIKNPETLFALETMRDRYWHNMAGRIQRAFRNYMRYKHECARRIQRFWKNNKESLVYAQVRDYGHQVLAGRKERRRYSLLSYRRFMGDYLDINGKSAFGEELASACGIGSDEVTFSSKIQLLVSKLGRSSKPSPRWIVVRLRPQRGQAVTSLERKIPLVTIKSISMTNLRDDWVVLNVNASEEGDPIFHCYFKTELAANLMTLTNASISLLIGPTIDYAKKKDKRAQIKSVKDETVRVDDVYKSHAIHVASGEPPSSLSRPAAKRKAGVVRPITQGKLLRSGGPDKPKAVSKPKPVAQKLPGQASTPPTPTPAAAAIKANGSNRAVPAPPRASVAPPPPPPPPAAEPAAELYKAKYAFNGEEGEMSLKKDDIVEIVSKEGDNGWWLVTKDGVEGWAPTNYLELVPPKAAPAAPKPPPRAKPAPAAPVAASAARIPVQSVTANASAKPVSVFPGMVPANGSAAPWKKASAATSEDSPASSRPSSVIGNKPPPPSIANKPKPPVAAKPPPPKAPGKPPIPSAPRPPVGGGAPRAVGGGGKPPAAPGGQMDLAAALARRAQKIADDE</sequence>
<dbReference type="Gene3D" id="1.25.10.10">
    <property type="entry name" value="Leucine-rich Repeat Variant"/>
    <property type="match status" value="1"/>
</dbReference>
<protein>
    <recommendedName>
        <fullName evidence="23">Microfilament motor</fullName>
    </recommendedName>
</protein>
<name>A0A6A4IKT9_9AGAR</name>
<evidence type="ECO:0000256" key="12">
    <source>
        <dbReference type="ARBA" id="ARBA00023203"/>
    </source>
</evidence>
<dbReference type="InterPro" id="IPR011989">
    <property type="entry name" value="ARM-like"/>
</dbReference>
<dbReference type="PROSITE" id="PS51456">
    <property type="entry name" value="MYOSIN_MOTOR"/>
    <property type="match status" value="1"/>
</dbReference>
<evidence type="ECO:0000256" key="16">
    <source>
        <dbReference type="PROSITE-ProRule" id="PRU00782"/>
    </source>
</evidence>
<dbReference type="PRINTS" id="PR00193">
    <property type="entry name" value="MYOSINHEAVY"/>
</dbReference>
<dbReference type="GO" id="GO:0051286">
    <property type="term" value="C:cell tip"/>
    <property type="evidence" value="ECO:0007669"/>
    <property type="project" value="TreeGrafter"/>
</dbReference>
<dbReference type="Gene3D" id="1.10.10.820">
    <property type="match status" value="1"/>
</dbReference>
<dbReference type="Pfam" id="PF06017">
    <property type="entry name" value="Myosin_TH1"/>
    <property type="match status" value="1"/>
</dbReference>